<dbReference type="GO" id="GO:0060326">
    <property type="term" value="P:cell chemotaxis"/>
    <property type="evidence" value="ECO:0007669"/>
    <property type="project" value="TreeGrafter"/>
</dbReference>
<keyword evidence="13" id="KW-1185">Reference proteome</keyword>
<feature type="transmembrane region" description="Helical" evidence="10">
    <location>
        <begin position="91"/>
        <end position="112"/>
    </location>
</feature>
<keyword evidence="4 10" id="KW-1133">Transmembrane helix</keyword>
<evidence type="ECO:0000313" key="13">
    <source>
        <dbReference type="Proteomes" id="UP001221898"/>
    </source>
</evidence>
<dbReference type="PANTHER" id="PTHR10489:SF946">
    <property type="entry name" value="LEUKOTRIENE B4 RECEPTOR 1-LIKE"/>
    <property type="match status" value="1"/>
</dbReference>
<dbReference type="GO" id="GO:0009897">
    <property type="term" value="C:external side of plasma membrane"/>
    <property type="evidence" value="ECO:0007669"/>
    <property type="project" value="TreeGrafter"/>
</dbReference>
<feature type="transmembrane region" description="Helical" evidence="10">
    <location>
        <begin position="56"/>
        <end position="79"/>
    </location>
</feature>
<dbReference type="PROSITE" id="PS50262">
    <property type="entry name" value="G_PROTEIN_RECEP_F1_2"/>
    <property type="match status" value="1"/>
</dbReference>
<evidence type="ECO:0000313" key="12">
    <source>
        <dbReference type="EMBL" id="KAJ8398573.1"/>
    </source>
</evidence>
<keyword evidence="9" id="KW-0807">Transducer</keyword>
<dbReference type="PRINTS" id="PR00237">
    <property type="entry name" value="GPCRRHODOPSN"/>
</dbReference>
<feature type="transmembrane region" description="Helical" evidence="10">
    <location>
        <begin position="133"/>
        <end position="151"/>
    </location>
</feature>
<dbReference type="GO" id="GO:0019722">
    <property type="term" value="P:calcium-mediated signaling"/>
    <property type="evidence" value="ECO:0007669"/>
    <property type="project" value="TreeGrafter"/>
</dbReference>
<dbReference type="SUPFAM" id="SSF81321">
    <property type="entry name" value="Family A G protein-coupled receptor-like"/>
    <property type="match status" value="1"/>
</dbReference>
<dbReference type="Proteomes" id="UP001221898">
    <property type="component" value="Unassembled WGS sequence"/>
</dbReference>
<dbReference type="FunFam" id="1.20.1070.10:FF:000109">
    <property type="entry name" value="Leukotriene B4 receptor"/>
    <property type="match status" value="1"/>
</dbReference>
<dbReference type="InterPro" id="IPR000276">
    <property type="entry name" value="GPCR_Rhodpsn"/>
</dbReference>
<evidence type="ECO:0000256" key="9">
    <source>
        <dbReference type="ARBA" id="ARBA00023224"/>
    </source>
</evidence>
<dbReference type="GO" id="GO:0004974">
    <property type="term" value="F:leukotriene receptor activity"/>
    <property type="evidence" value="ECO:0007669"/>
    <property type="project" value="UniProtKB-ARBA"/>
</dbReference>
<accession>A0AAD7S9Z2</accession>
<keyword evidence="2" id="KW-1003">Cell membrane</keyword>
<evidence type="ECO:0000256" key="8">
    <source>
        <dbReference type="ARBA" id="ARBA00023180"/>
    </source>
</evidence>
<evidence type="ECO:0000256" key="5">
    <source>
        <dbReference type="ARBA" id="ARBA00023040"/>
    </source>
</evidence>
<dbReference type="InterPro" id="IPR050119">
    <property type="entry name" value="CCR1-9-like"/>
</dbReference>
<evidence type="ECO:0000256" key="1">
    <source>
        <dbReference type="ARBA" id="ARBA00004651"/>
    </source>
</evidence>
<feature type="transmembrane region" description="Helical" evidence="10">
    <location>
        <begin position="278"/>
        <end position="297"/>
    </location>
</feature>
<evidence type="ECO:0000256" key="6">
    <source>
        <dbReference type="ARBA" id="ARBA00023136"/>
    </source>
</evidence>
<keyword evidence="7" id="KW-0675">Receptor</keyword>
<keyword evidence="8" id="KW-0325">Glycoprotein</keyword>
<dbReference type="Pfam" id="PF00001">
    <property type="entry name" value="7tm_1"/>
    <property type="match status" value="1"/>
</dbReference>
<feature type="transmembrane region" description="Helical" evidence="10">
    <location>
        <begin position="229"/>
        <end position="250"/>
    </location>
</feature>
<evidence type="ECO:0000256" key="3">
    <source>
        <dbReference type="ARBA" id="ARBA00022692"/>
    </source>
</evidence>
<sequence length="322" mass="37086">MQQFNSSVSNSTSWNAERVAPSVVLGLCCLMGVPSNIAVIMVIVRNYKREKFTLKLMLNLAVSDLLSLLAVPVSIYALLHGWSFGGILCKLFSYIFHCSLYSAVLTVTLMSVQLYVQVLYRKHWKRQHRKGERVLLVSLWVLACLLASANIPTQDIIDKRNLQRCQRITRSDSEKVLVLLLETLLGFVVPFSILVTSYLCFHKKLKQTFFSRTRMTEDKAAKFRRITKLVISIVVTFFIFWFPAHVINVLDISTTLLKESQPAVYEKLKTFRRASGDIAKTLTLINSCLNPFLYAFIYRRKKEQKRHHNAQRQQKDSELCNI</sequence>
<evidence type="ECO:0000256" key="2">
    <source>
        <dbReference type="ARBA" id="ARBA00022475"/>
    </source>
</evidence>
<evidence type="ECO:0000256" key="10">
    <source>
        <dbReference type="SAM" id="Phobius"/>
    </source>
</evidence>
<dbReference type="AlphaFoldDB" id="A0AAD7S9Z2"/>
<gene>
    <name evidence="12" type="ORF">AAFF_G00421010</name>
</gene>
<feature type="transmembrane region" description="Helical" evidence="10">
    <location>
        <begin position="20"/>
        <end position="44"/>
    </location>
</feature>
<dbReference type="GO" id="GO:0007204">
    <property type="term" value="P:positive regulation of cytosolic calcium ion concentration"/>
    <property type="evidence" value="ECO:0007669"/>
    <property type="project" value="TreeGrafter"/>
</dbReference>
<dbReference type="Gene3D" id="1.20.1070.10">
    <property type="entry name" value="Rhodopsin 7-helix transmembrane proteins"/>
    <property type="match status" value="1"/>
</dbReference>
<comment type="subcellular location">
    <subcellularLocation>
        <location evidence="1">Cell membrane</location>
        <topology evidence="1">Multi-pass membrane protein</topology>
    </subcellularLocation>
</comment>
<reference evidence="12" key="1">
    <citation type="journal article" date="2023" name="Science">
        <title>Genome structures resolve the early diversification of teleost fishes.</title>
        <authorList>
            <person name="Parey E."/>
            <person name="Louis A."/>
            <person name="Montfort J."/>
            <person name="Bouchez O."/>
            <person name="Roques C."/>
            <person name="Iampietro C."/>
            <person name="Lluch J."/>
            <person name="Castinel A."/>
            <person name="Donnadieu C."/>
            <person name="Desvignes T."/>
            <person name="Floi Bucao C."/>
            <person name="Jouanno E."/>
            <person name="Wen M."/>
            <person name="Mejri S."/>
            <person name="Dirks R."/>
            <person name="Jansen H."/>
            <person name="Henkel C."/>
            <person name="Chen W.J."/>
            <person name="Zahm M."/>
            <person name="Cabau C."/>
            <person name="Klopp C."/>
            <person name="Thompson A.W."/>
            <person name="Robinson-Rechavi M."/>
            <person name="Braasch I."/>
            <person name="Lecointre G."/>
            <person name="Bobe J."/>
            <person name="Postlethwait J.H."/>
            <person name="Berthelot C."/>
            <person name="Roest Crollius H."/>
            <person name="Guiguen Y."/>
        </authorList>
    </citation>
    <scope>NUCLEOTIDE SEQUENCE</scope>
    <source>
        <strain evidence="12">NC1722</strain>
    </source>
</reference>
<evidence type="ECO:0000256" key="4">
    <source>
        <dbReference type="ARBA" id="ARBA00022989"/>
    </source>
</evidence>
<feature type="transmembrane region" description="Helical" evidence="10">
    <location>
        <begin position="176"/>
        <end position="201"/>
    </location>
</feature>
<name>A0AAD7S9Z2_9TELE</name>
<keyword evidence="3 10" id="KW-0812">Transmembrane</keyword>
<dbReference type="GO" id="GO:0019957">
    <property type="term" value="F:C-C chemokine binding"/>
    <property type="evidence" value="ECO:0007669"/>
    <property type="project" value="TreeGrafter"/>
</dbReference>
<evidence type="ECO:0000256" key="7">
    <source>
        <dbReference type="ARBA" id="ARBA00023170"/>
    </source>
</evidence>
<feature type="domain" description="G-protein coupled receptors family 1 profile" evidence="11">
    <location>
        <begin position="35"/>
        <end position="294"/>
    </location>
</feature>
<dbReference type="EMBL" id="JAINUG010000089">
    <property type="protein sequence ID" value="KAJ8398573.1"/>
    <property type="molecule type" value="Genomic_DNA"/>
</dbReference>
<dbReference type="GO" id="GO:0006955">
    <property type="term" value="P:immune response"/>
    <property type="evidence" value="ECO:0007669"/>
    <property type="project" value="TreeGrafter"/>
</dbReference>
<evidence type="ECO:0000259" key="11">
    <source>
        <dbReference type="PROSITE" id="PS50262"/>
    </source>
</evidence>
<organism evidence="12 13">
    <name type="scientific">Aldrovandia affinis</name>
    <dbReference type="NCBI Taxonomy" id="143900"/>
    <lineage>
        <taxon>Eukaryota</taxon>
        <taxon>Metazoa</taxon>
        <taxon>Chordata</taxon>
        <taxon>Craniata</taxon>
        <taxon>Vertebrata</taxon>
        <taxon>Euteleostomi</taxon>
        <taxon>Actinopterygii</taxon>
        <taxon>Neopterygii</taxon>
        <taxon>Teleostei</taxon>
        <taxon>Notacanthiformes</taxon>
        <taxon>Halosauridae</taxon>
        <taxon>Aldrovandia</taxon>
    </lineage>
</organism>
<comment type="caution">
    <text evidence="12">The sequence shown here is derived from an EMBL/GenBank/DDBJ whole genome shotgun (WGS) entry which is preliminary data.</text>
</comment>
<dbReference type="GO" id="GO:0016493">
    <property type="term" value="F:C-C chemokine receptor activity"/>
    <property type="evidence" value="ECO:0007669"/>
    <property type="project" value="TreeGrafter"/>
</dbReference>
<dbReference type="InterPro" id="IPR017452">
    <property type="entry name" value="GPCR_Rhodpsn_7TM"/>
</dbReference>
<protein>
    <recommendedName>
        <fullName evidence="11">G-protein coupled receptors family 1 profile domain-containing protein</fullName>
    </recommendedName>
</protein>
<keyword evidence="5" id="KW-0297">G-protein coupled receptor</keyword>
<dbReference type="PANTHER" id="PTHR10489">
    <property type="entry name" value="CELL ADHESION MOLECULE"/>
    <property type="match status" value="1"/>
</dbReference>
<keyword evidence="6 10" id="KW-0472">Membrane</keyword>
<proteinExistence type="predicted"/>